<evidence type="ECO:0000313" key="4">
    <source>
        <dbReference type="EMBL" id="MBU9766777.1"/>
    </source>
</evidence>
<feature type="region of interest" description="Disordered" evidence="1">
    <location>
        <begin position="202"/>
        <end position="226"/>
    </location>
</feature>
<dbReference type="PANTHER" id="PTHR45527">
    <property type="entry name" value="NONRIBOSOMAL PEPTIDE SYNTHETASE"/>
    <property type="match status" value="1"/>
</dbReference>
<keyword evidence="5" id="KW-1185">Reference proteome</keyword>
<dbReference type="Pfam" id="PF00668">
    <property type="entry name" value="Condensation"/>
    <property type="match status" value="1"/>
</dbReference>
<organism evidence="4 5">
    <name type="scientific">[Mycobacterium] fortunisiensis</name>
    <dbReference type="NCBI Taxonomy" id="2600579"/>
    <lineage>
        <taxon>Bacteria</taxon>
        <taxon>Bacillati</taxon>
        <taxon>Actinomycetota</taxon>
        <taxon>Actinomycetes</taxon>
        <taxon>Mycobacteriales</taxon>
        <taxon>Mycobacteriaceae</taxon>
        <taxon>Mycolicibacterium</taxon>
    </lineage>
</organism>
<evidence type="ECO:0000259" key="3">
    <source>
        <dbReference type="Pfam" id="PF00668"/>
    </source>
</evidence>
<dbReference type="InterPro" id="IPR001242">
    <property type="entry name" value="Condensation_dom"/>
</dbReference>
<evidence type="ECO:0000256" key="1">
    <source>
        <dbReference type="SAM" id="MobiDB-lite"/>
    </source>
</evidence>
<proteinExistence type="predicted"/>
<sequence>MQLDEQSLPVTRTQLDIWLAHDVAKSDAEWLLGLWVRITGAIDRDALEWAIRRVMREAEPVRATFFEEEGQVFQKPVDDPDVELAFHDVRGAADPVREARALASSIQQTPMPFDGPLFRFALFQTRNDEHFLIACCHHIVLDGTGIALLGARLASVYSATVTGAPVPAAIFGSLSDLIGCEADYEASTDYLDDQAYWNENLPPENGPSYWPAEPADRPHAHGHSESVGLDPDVLGHVDALADSKNVPRSVVITAACALLVHGWCAESSDVVLDFPVSRRVSPESRTLPGMVAGVVPLVLKVSPASSVSEFIDHVETRIQEALAHQRFPVHALERKVNPRAAGQMANRVSVNFLPSSFTLDFGGAEASASLTNAGVVGGFGFVFSVTGDQVFLSTMGRAQPFSNFEVADLAARLERVLTGMAAAPDGSLATVDVVDAADCARLDEVGHRGVLSESVVESSIPELFAAQVARAPEAVAVCFAGCALSYRELDEASNRLAHLLSEYGAGPGECVALMLERSAQAVVAILGVFKSGAAYLPIDPAHPDTRVEFMLADARPVVVVTMGAFGERLAGSGVPVVEVDDPRIGAQSCAALPVPAPDDVAHIIYTSGTTGTPKGVAVTHQNVTRLFDGLDVGVGLGPRQVWAACSSLAFDYSVWEIWGALLHGGRLVVVPESVTRSPGELQALVVAERVTVLSQTPSAVGVLDPAELTSVSALMVAAEACPPDVVERWAPGRVM</sequence>
<evidence type="ECO:0000259" key="2">
    <source>
        <dbReference type="Pfam" id="PF00501"/>
    </source>
</evidence>
<dbReference type="Pfam" id="PF00501">
    <property type="entry name" value="AMP-binding"/>
    <property type="match status" value="1"/>
</dbReference>
<gene>
    <name evidence="4" type="ORF">FR943_23415</name>
</gene>
<dbReference type="Proteomes" id="UP000812982">
    <property type="component" value="Unassembled WGS sequence"/>
</dbReference>
<dbReference type="PROSITE" id="PS00455">
    <property type="entry name" value="AMP_BINDING"/>
    <property type="match status" value="1"/>
</dbReference>
<name>A0ABS6KT01_9MYCO</name>
<dbReference type="InterPro" id="IPR020845">
    <property type="entry name" value="AMP-binding_CS"/>
</dbReference>
<protein>
    <submittedName>
        <fullName evidence="4">AMP-binding protein</fullName>
    </submittedName>
</protein>
<accession>A0ABS6KT01</accession>
<feature type="non-terminal residue" evidence="4">
    <location>
        <position position="735"/>
    </location>
</feature>
<dbReference type="EMBL" id="VOMB01000025">
    <property type="protein sequence ID" value="MBU9766777.1"/>
    <property type="molecule type" value="Genomic_DNA"/>
</dbReference>
<reference evidence="4 5" key="1">
    <citation type="journal article" date="2021" name="Sci. Rep.">
        <title>Phenotypic and genomic hallmarks of a novel, potentially pathogenic rapidly growing Mycobacterium species related to the Mycobacterium fortuitum complex.</title>
        <authorList>
            <person name="Gharbi R."/>
            <person name="Khanna V."/>
            <person name="Frigui W."/>
            <person name="Mhenni B."/>
            <person name="Brosch R."/>
            <person name="Mardassi H."/>
        </authorList>
    </citation>
    <scope>NUCLEOTIDE SEQUENCE [LARGE SCALE GENOMIC DNA]</scope>
    <source>
        <strain evidence="4 5">TNTM28</strain>
    </source>
</reference>
<evidence type="ECO:0000313" key="5">
    <source>
        <dbReference type="Proteomes" id="UP000812982"/>
    </source>
</evidence>
<dbReference type="RefSeq" id="WP_217160650.1">
    <property type="nucleotide sequence ID" value="NZ_VOMB01000025.1"/>
</dbReference>
<feature type="compositionally biased region" description="Basic and acidic residues" evidence="1">
    <location>
        <begin position="214"/>
        <end position="224"/>
    </location>
</feature>
<feature type="domain" description="Condensation" evidence="3">
    <location>
        <begin position="5"/>
        <end position="342"/>
    </location>
</feature>
<feature type="domain" description="AMP-dependent synthetase/ligase" evidence="2">
    <location>
        <begin position="464"/>
        <end position="730"/>
    </location>
</feature>
<comment type="caution">
    <text evidence="4">The sequence shown here is derived from an EMBL/GenBank/DDBJ whole genome shotgun (WGS) entry which is preliminary data.</text>
</comment>
<dbReference type="PANTHER" id="PTHR45527:SF1">
    <property type="entry name" value="FATTY ACID SYNTHASE"/>
    <property type="match status" value="1"/>
</dbReference>
<dbReference type="InterPro" id="IPR000873">
    <property type="entry name" value="AMP-dep_synth/lig_dom"/>
</dbReference>